<feature type="region of interest" description="Disordered" evidence="2">
    <location>
        <begin position="739"/>
        <end position="762"/>
    </location>
</feature>
<evidence type="ECO:0000256" key="1">
    <source>
        <dbReference type="ARBA" id="ARBA00004196"/>
    </source>
</evidence>
<protein>
    <submittedName>
        <fullName evidence="5">InlB B-repeat-containing protein</fullName>
    </submittedName>
</protein>
<dbReference type="EMBL" id="JBBNOP010000001">
    <property type="protein sequence ID" value="MEQ3361398.1"/>
    <property type="molecule type" value="Genomic_DNA"/>
</dbReference>
<name>A0ABV1J9D6_9ACTN</name>
<dbReference type="RefSeq" id="WP_349226981.1">
    <property type="nucleotide sequence ID" value="NZ_JBBNOP010000001.1"/>
</dbReference>
<feature type="signal peptide" evidence="4">
    <location>
        <begin position="1"/>
        <end position="30"/>
    </location>
</feature>
<keyword evidence="4" id="KW-0732">Signal</keyword>
<organism evidence="5 6">
    <name type="scientific">Raoultibacter massiliensis</name>
    <dbReference type="NCBI Taxonomy" id="1852371"/>
    <lineage>
        <taxon>Bacteria</taxon>
        <taxon>Bacillati</taxon>
        <taxon>Actinomycetota</taxon>
        <taxon>Coriobacteriia</taxon>
        <taxon>Eggerthellales</taxon>
        <taxon>Eggerthellaceae</taxon>
        <taxon>Raoultibacter</taxon>
    </lineage>
</organism>
<evidence type="ECO:0000313" key="5">
    <source>
        <dbReference type="EMBL" id="MEQ3361398.1"/>
    </source>
</evidence>
<comment type="subcellular location">
    <subcellularLocation>
        <location evidence="1">Cell envelope</location>
    </subcellularLocation>
</comment>
<evidence type="ECO:0000256" key="4">
    <source>
        <dbReference type="SAM" id="SignalP"/>
    </source>
</evidence>
<evidence type="ECO:0000256" key="3">
    <source>
        <dbReference type="SAM" id="Phobius"/>
    </source>
</evidence>
<gene>
    <name evidence="5" type="ORF">AAA083_00245</name>
</gene>
<dbReference type="NCBIfam" id="TIGR02543">
    <property type="entry name" value="List_Bact_rpt"/>
    <property type="match status" value="1"/>
</dbReference>
<keyword evidence="6" id="KW-1185">Reference proteome</keyword>
<feature type="chain" id="PRO_5045924361" evidence="4">
    <location>
        <begin position="31"/>
        <end position="862"/>
    </location>
</feature>
<dbReference type="Gene3D" id="2.60.40.4270">
    <property type="entry name" value="Listeria-Bacteroides repeat domain"/>
    <property type="match status" value="1"/>
</dbReference>
<proteinExistence type="predicted"/>
<evidence type="ECO:0000313" key="6">
    <source>
        <dbReference type="Proteomes" id="UP001487305"/>
    </source>
</evidence>
<feature type="transmembrane region" description="Helical" evidence="3">
    <location>
        <begin position="836"/>
        <end position="854"/>
    </location>
</feature>
<reference evidence="5 6" key="1">
    <citation type="submission" date="2024-04" db="EMBL/GenBank/DDBJ databases">
        <title>Human intestinal bacterial collection.</title>
        <authorList>
            <person name="Pauvert C."/>
            <person name="Hitch T.C.A."/>
            <person name="Clavel T."/>
        </authorList>
    </citation>
    <scope>NUCLEOTIDE SEQUENCE [LARGE SCALE GENOMIC DNA]</scope>
    <source>
        <strain evidence="5 6">CLA-KB-H42</strain>
    </source>
</reference>
<accession>A0ABV1J9D6</accession>
<keyword evidence="3" id="KW-0472">Membrane</keyword>
<sequence>MKASLRSRVFTCVIVAILVTMMAIPIGAFADTASLVRPSAEPLGSIVGENGGTVIDVPNLPVNVGKVEDEGGRDAGGDDFALSSRPLDAVPFDEGVSAAPLSSGDIVISAGGATTLTLFETAYVLSGAQSGWGALDADTSLVVDEGVSGNLTIQGSGALQSVLLRSSDDMFGLDCTIDMDANVRVSDRIETMDLNILGALDVSSSAVLDVSPESYSAIVDVCGSLYMNGASFTGRAAPSAQSAYFLLVRDTLESAPNNSMILNGSSLSLISDSVDIEVLFSIDGQDLYAFDGSVYVEQAPGSAGIGFLSSSESPAYGTVYLDGNTYVGATAPNGTAIIWKTARLAGNTQVFADGGERGAQIHYLYIGDQAFPSNASITATSSFIALEVLRATEVYGAGNTVASIVAIADDSQGGGASIGAILRRPVLKNTFVSATATSAMQPTTGLQIYDGHNGYDGTADPEPQAYFENSALEATGTAAGIHMASALVGETPFIGCDVRATVKYATKPAGISDVSAGIVSLGGSYRFLDSTVDASGGNYGWLSYEDDESMEGLGTRVYAEDGSDLTLEGERSGIAVKSHIEASGGSTITGIALAVNPLNGNDNVPAVHVSQRVPGADEIRADGGTITEVYPTHIGRAIAPSEGESFSPYAMSWNLASPQRYAWSVDTPNIELAANGAGVYTPSDTGSGVPNVTVTATRAATHASEPVVVGGSGSAHNVVLLADIGPQAADTVTVRFEPNGGAPKPADQTVEKGQRAVEPTGSKAPVREGYRFAGWYTDTSLSSRWDFASAVQQDMTLYAKWDTTASVPANPNPTPTQGSGAGKGFAPRTGDPMLDAALTVALFAVACSVIALGAKLNARRRA</sequence>
<evidence type="ECO:0000256" key="2">
    <source>
        <dbReference type="SAM" id="MobiDB-lite"/>
    </source>
</evidence>
<dbReference type="InterPro" id="IPR042229">
    <property type="entry name" value="Listeria/Bacterioides_rpt_sf"/>
</dbReference>
<dbReference type="InterPro" id="IPR013378">
    <property type="entry name" value="InlB-like_B-rpt"/>
</dbReference>
<dbReference type="Proteomes" id="UP001487305">
    <property type="component" value="Unassembled WGS sequence"/>
</dbReference>
<keyword evidence="3" id="KW-0812">Transmembrane</keyword>
<comment type="caution">
    <text evidence="5">The sequence shown here is derived from an EMBL/GenBank/DDBJ whole genome shotgun (WGS) entry which is preliminary data.</text>
</comment>
<dbReference type="Pfam" id="PF09479">
    <property type="entry name" value="Flg_new"/>
    <property type="match status" value="1"/>
</dbReference>
<keyword evidence="3" id="KW-1133">Transmembrane helix</keyword>